<keyword evidence="2" id="KW-1185">Reference proteome</keyword>
<name>A0ACB9DT35_CICIN</name>
<proteinExistence type="predicted"/>
<comment type="caution">
    <text evidence="1">The sequence shown here is derived from an EMBL/GenBank/DDBJ whole genome shotgun (WGS) entry which is preliminary data.</text>
</comment>
<dbReference type="Proteomes" id="UP001055811">
    <property type="component" value="Linkage Group LG04"/>
</dbReference>
<reference evidence="1 2" key="2">
    <citation type="journal article" date="2022" name="Mol. Ecol. Resour.">
        <title>The genomes of chicory, endive, great burdock and yacon provide insights into Asteraceae paleo-polyploidization history and plant inulin production.</title>
        <authorList>
            <person name="Fan W."/>
            <person name="Wang S."/>
            <person name="Wang H."/>
            <person name="Wang A."/>
            <person name="Jiang F."/>
            <person name="Liu H."/>
            <person name="Zhao H."/>
            <person name="Xu D."/>
            <person name="Zhang Y."/>
        </authorList>
    </citation>
    <scope>NUCLEOTIDE SEQUENCE [LARGE SCALE GENOMIC DNA]</scope>
    <source>
        <strain evidence="2">cv. Punajuju</strain>
        <tissue evidence="1">Leaves</tissue>
    </source>
</reference>
<evidence type="ECO:0000313" key="2">
    <source>
        <dbReference type="Proteomes" id="UP001055811"/>
    </source>
</evidence>
<organism evidence="1 2">
    <name type="scientific">Cichorium intybus</name>
    <name type="common">Chicory</name>
    <dbReference type="NCBI Taxonomy" id="13427"/>
    <lineage>
        <taxon>Eukaryota</taxon>
        <taxon>Viridiplantae</taxon>
        <taxon>Streptophyta</taxon>
        <taxon>Embryophyta</taxon>
        <taxon>Tracheophyta</taxon>
        <taxon>Spermatophyta</taxon>
        <taxon>Magnoliopsida</taxon>
        <taxon>eudicotyledons</taxon>
        <taxon>Gunneridae</taxon>
        <taxon>Pentapetalae</taxon>
        <taxon>asterids</taxon>
        <taxon>campanulids</taxon>
        <taxon>Asterales</taxon>
        <taxon>Asteraceae</taxon>
        <taxon>Cichorioideae</taxon>
        <taxon>Cichorieae</taxon>
        <taxon>Cichoriinae</taxon>
        <taxon>Cichorium</taxon>
    </lineage>
</organism>
<gene>
    <name evidence="1" type="ORF">L2E82_20090</name>
</gene>
<evidence type="ECO:0000313" key="1">
    <source>
        <dbReference type="EMBL" id="KAI3749478.1"/>
    </source>
</evidence>
<dbReference type="EMBL" id="CM042012">
    <property type="protein sequence ID" value="KAI3749478.1"/>
    <property type="molecule type" value="Genomic_DNA"/>
</dbReference>
<accession>A0ACB9DT35</accession>
<protein>
    <submittedName>
        <fullName evidence="1">Uncharacterized protein</fullName>
    </submittedName>
</protein>
<reference evidence="2" key="1">
    <citation type="journal article" date="2022" name="Mol. Ecol. Resour.">
        <title>The genomes of chicory, endive, great burdock and yacon provide insights into Asteraceae palaeo-polyploidization history and plant inulin production.</title>
        <authorList>
            <person name="Fan W."/>
            <person name="Wang S."/>
            <person name="Wang H."/>
            <person name="Wang A."/>
            <person name="Jiang F."/>
            <person name="Liu H."/>
            <person name="Zhao H."/>
            <person name="Xu D."/>
            <person name="Zhang Y."/>
        </authorList>
    </citation>
    <scope>NUCLEOTIDE SEQUENCE [LARGE SCALE GENOMIC DNA]</scope>
    <source>
        <strain evidence="2">cv. Punajuju</strain>
    </source>
</reference>
<sequence>MNFGWFSLLSDDYLIGFKRYDEEALKRPSIPLRSHSSFSPCALVALLLQNFCVPHTYPQPSFRFPKVLSLRTSSSAAKFGFLLSLDPSEAWSICCLD</sequence>